<evidence type="ECO:0000313" key="3">
    <source>
        <dbReference type="Proteomes" id="UP000663854"/>
    </source>
</evidence>
<sequence length="84" mass="9937">MATGISSRQIILRIVRKSDGKTMTMNIPEHDNRKVKYIKSQLTHLFHPHGKFRLYYKGRHIKSRHRLSYYGITSQQSNIEIILV</sequence>
<dbReference type="Proteomes" id="UP000663870">
    <property type="component" value="Unassembled WGS sequence"/>
</dbReference>
<gene>
    <name evidence="2" type="ORF">JXQ802_LOCUS18743</name>
    <name evidence="1" type="ORF">PYM288_LOCUS8842</name>
</gene>
<evidence type="ECO:0008006" key="5">
    <source>
        <dbReference type="Google" id="ProtNLM"/>
    </source>
</evidence>
<keyword evidence="4" id="KW-1185">Reference proteome</keyword>
<dbReference type="EMBL" id="CAJNOL010000498">
    <property type="protein sequence ID" value="CAF1092021.1"/>
    <property type="molecule type" value="Genomic_DNA"/>
</dbReference>
<protein>
    <recommendedName>
        <fullName evidence="5">Ubiquitin-like domain-containing protein</fullName>
    </recommendedName>
</protein>
<evidence type="ECO:0000313" key="1">
    <source>
        <dbReference type="EMBL" id="CAF0887132.1"/>
    </source>
</evidence>
<dbReference type="AlphaFoldDB" id="A0A813YP89"/>
<dbReference type="CDD" id="cd17039">
    <property type="entry name" value="Ubl_ubiquitin_like"/>
    <property type="match status" value="1"/>
</dbReference>
<dbReference type="InterPro" id="IPR029071">
    <property type="entry name" value="Ubiquitin-like_domsf"/>
</dbReference>
<dbReference type="Gene3D" id="3.10.20.90">
    <property type="entry name" value="Phosphatidylinositol 3-kinase Catalytic Subunit, Chain A, domain 1"/>
    <property type="match status" value="1"/>
</dbReference>
<accession>A0A813YP89</accession>
<comment type="caution">
    <text evidence="1">The sequence shown here is derived from an EMBL/GenBank/DDBJ whole genome shotgun (WGS) entry which is preliminary data.</text>
</comment>
<dbReference type="SUPFAM" id="SSF54236">
    <property type="entry name" value="Ubiquitin-like"/>
    <property type="match status" value="1"/>
</dbReference>
<dbReference type="EMBL" id="CAJNOH010000122">
    <property type="protein sequence ID" value="CAF0887132.1"/>
    <property type="molecule type" value="Genomic_DNA"/>
</dbReference>
<dbReference type="Proteomes" id="UP000663854">
    <property type="component" value="Unassembled WGS sequence"/>
</dbReference>
<evidence type="ECO:0000313" key="2">
    <source>
        <dbReference type="EMBL" id="CAF1092021.1"/>
    </source>
</evidence>
<name>A0A813YP89_9BILA</name>
<evidence type="ECO:0000313" key="4">
    <source>
        <dbReference type="Proteomes" id="UP000663870"/>
    </source>
</evidence>
<reference evidence="1" key="1">
    <citation type="submission" date="2021-02" db="EMBL/GenBank/DDBJ databases">
        <authorList>
            <person name="Nowell W R."/>
        </authorList>
    </citation>
    <scope>NUCLEOTIDE SEQUENCE</scope>
</reference>
<proteinExistence type="predicted"/>
<organism evidence="1 3">
    <name type="scientific">Rotaria sordida</name>
    <dbReference type="NCBI Taxonomy" id="392033"/>
    <lineage>
        <taxon>Eukaryota</taxon>
        <taxon>Metazoa</taxon>
        <taxon>Spiralia</taxon>
        <taxon>Gnathifera</taxon>
        <taxon>Rotifera</taxon>
        <taxon>Eurotatoria</taxon>
        <taxon>Bdelloidea</taxon>
        <taxon>Philodinida</taxon>
        <taxon>Philodinidae</taxon>
        <taxon>Rotaria</taxon>
    </lineage>
</organism>